<protein>
    <submittedName>
        <fullName evidence="1">Uncharacterized protein</fullName>
    </submittedName>
</protein>
<gene>
    <name evidence="1" type="ORF">B9Q04_04590</name>
</gene>
<dbReference type="EMBL" id="NEXF01000067">
    <property type="protein sequence ID" value="PSO08624.1"/>
    <property type="molecule type" value="Genomic_DNA"/>
</dbReference>
<dbReference type="AlphaFoldDB" id="A0A2R6CCK2"/>
<evidence type="ECO:0000313" key="2">
    <source>
        <dbReference type="Proteomes" id="UP000242015"/>
    </source>
</evidence>
<evidence type="ECO:0000313" key="1">
    <source>
        <dbReference type="EMBL" id="PSO08624.1"/>
    </source>
</evidence>
<name>A0A2R6CCK2_9ARCH</name>
<comment type="caution">
    <text evidence="1">The sequence shown here is derived from an EMBL/GenBank/DDBJ whole genome shotgun (WGS) entry which is preliminary data.</text>
</comment>
<accession>A0A2R6CCK2</accession>
<reference evidence="1 2" key="1">
    <citation type="submission" date="2017-04" db="EMBL/GenBank/DDBJ databases">
        <title>Novel microbial lineages endemic to geothermal iron-oxide mats fill important gaps in the evolutionary history of Archaea.</title>
        <authorList>
            <person name="Jay Z.J."/>
            <person name="Beam J.P."/>
            <person name="Dlakic M."/>
            <person name="Rusch D.B."/>
            <person name="Kozubal M.A."/>
            <person name="Inskeep W.P."/>
        </authorList>
    </citation>
    <scope>NUCLEOTIDE SEQUENCE [LARGE SCALE GENOMIC DNA]</scope>
    <source>
        <strain evidence="1">BE_D</strain>
    </source>
</reference>
<proteinExistence type="predicted"/>
<organism evidence="1 2">
    <name type="scientific">Candidatus Marsarchaeota G2 archaeon BE_D</name>
    <dbReference type="NCBI Taxonomy" id="1978158"/>
    <lineage>
        <taxon>Archaea</taxon>
        <taxon>Candidatus Marsarchaeota</taxon>
        <taxon>Candidatus Marsarchaeota group 2</taxon>
    </lineage>
</organism>
<sequence>MSFEYVMLVEPEAGELEESLKALMTVCSTLLVVFLTGKPDVAAKIADSLSGAATGITAGDWSVIRIPKLASA</sequence>
<dbReference type="Proteomes" id="UP000242015">
    <property type="component" value="Unassembled WGS sequence"/>
</dbReference>